<gene>
    <name evidence="1" type="ORF">QAD02_007448</name>
</gene>
<comment type="caution">
    <text evidence="1">The sequence shown here is derived from an EMBL/GenBank/DDBJ whole genome shotgun (WGS) entry which is preliminary data.</text>
</comment>
<proteinExistence type="predicted"/>
<name>A0ACC2N506_9HYME</name>
<evidence type="ECO:0000313" key="2">
    <source>
        <dbReference type="Proteomes" id="UP001239111"/>
    </source>
</evidence>
<keyword evidence="2" id="KW-1185">Reference proteome</keyword>
<dbReference type="EMBL" id="CM056744">
    <property type="protein sequence ID" value="KAJ8665786.1"/>
    <property type="molecule type" value="Genomic_DNA"/>
</dbReference>
<sequence length="498" mass="57776">MNIGKLPDHLRSHTSTMKLVALCNAEHFDHHIVYGTIVEDLKKLEAGIEIGGQVIRGTVVHITGDNLGSHGLGGFVENFSSAEYFCRFCEVTRGEFETAGGETKLYPWRTVESYDNAVREVRNHGSHRGIKFDSKFNELQYYHVIPGLPPCMGHDLFEGFVAFDLKLFIDYFVRKKWFTYDQLNKRIKDFPYSAEDKQDRPCEITGTKNRLTGGACQIWNFVRLFPIFVMDQVQNFEDEVWLCTLLMTEIVEIVCSPSIHESHLPYLDDLICQYLEKRKSLFPSIKLRPKHHYLRHYAALIRLFGPLIKVWAMRFESKHRYFKRLVRILLCFKNVIKTASLKHELYQSYVRLGADMRLTLDIGKTCKLNSGLYHEDIICAISSSVPLEDVEECSNLIYKGVRYNKGDIMAICQESYQSMIVFGRICLILCSNGSDVYFLFEVIESDFIPFLRAYEIGNRIAFECHNLKNLSNYKPMRTYAWKNKLLVKPKYGFVTQPT</sequence>
<organism evidence="1 2">
    <name type="scientific">Eretmocerus hayati</name>
    <dbReference type="NCBI Taxonomy" id="131215"/>
    <lineage>
        <taxon>Eukaryota</taxon>
        <taxon>Metazoa</taxon>
        <taxon>Ecdysozoa</taxon>
        <taxon>Arthropoda</taxon>
        <taxon>Hexapoda</taxon>
        <taxon>Insecta</taxon>
        <taxon>Pterygota</taxon>
        <taxon>Neoptera</taxon>
        <taxon>Endopterygota</taxon>
        <taxon>Hymenoptera</taxon>
        <taxon>Apocrita</taxon>
        <taxon>Proctotrupomorpha</taxon>
        <taxon>Chalcidoidea</taxon>
        <taxon>Aphelinidae</taxon>
        <taxon>Aphelininae</taxon>
        <taxon>Eretmocerus</taxon>
    </lineage>
</organism>
<protein>
    <submittedName>
        <fullName evidence="1">Uncharacterized protein</fullName>
    </submittedName>
</protein>
<dbReference type="Proteomes" id="UP001239111">
    <property type="component" value="Chromosome 4"/>
</dbReference>
<reference evidence="1" key="1">
    <citation type="submission" date="2023-04" db="EMBL/GenBank/DDBJ databases">
        <title>A chromosome-level genome assembly of the parasitoid wasp Eretmocerus hayati.</title>
        <authorList>
            <person name="Zhong Y."/>
            <person name="Liu S."/>
            <person name="Liu Y."/>
        </authorList>
    </citation>
    <scope>NUCLEOTIDE SEQUENCE</scope>
    <source>
        <strain evidence="1">ZJU_SS_LIU_2023</strain>
    </source>
</reference>
<evidence type="ECO:0000313" key="1">
    <source>
        <dbReference type="EMBL" id="KAJ8665786.1"/>
    </source>
</evidence>
<accession>A0ACC2N506</accession>